<dbReference type="Pfam" id="PF00023">
    <property type="entry name" value="Ank"/>
    <property type="match status" value="1"/>
</dbReference>
<keyword evidence="12" id="KW-1185">Reference proteome</keyword>
<dbReference type="SUPFAM" id="SSF81296">
    <property type="entry name" value="E set domains"/>
    <property type="match status" value="1"/>
</dbReference>
<dbReference type="InterPro" id="IPR002110">
    <property type="entry name" value="Ankyrin_rpt"/>
</dbReference>
<dbReference type="Gene3D" id="1.20.5.190">
    <property type="match status" value="1"/>
</dbReference>
<feature type="domain" description="CG-1" evidence="11">
    <location>
        <begin position="49"/>
        <end position="174"/>
    </location>
</feature>
<feature type="region of interest" description="Disordered" evidence="10">
    <location>
        <begin position="1114"/>
        <end position="1154"/>
    </location>
</feature>
<dbReference type="SMART" id="SM00015">
    <property type="entry name" value="IQ"/>
    <property type="match status" value="5"/>
</dbReference>
<evidence type="ECO:0000256" key="6">
    <source>
        <dbReference type="ARBA" id="ARBA00023159"/>
    </source>
</evidence>
<comment type="subcellular location">
    <subcellularLocation>
        <location evidence="1">Nucleus</location>
    </subcellularLocation>
</comment>
<proteinExistence type="inferred from homology"/>
<dbReference type="SMART" id="SM01076">
    <property type="entry name" value="CG-1"/>
    <property type="match status" value="1"/>
</dbReference>
<evidence type="ECO:0000256" key="2">
    <source>
        <dbReference type="ARBA" id="ARBA00008267"/>
    </source>
</evidence>
<dbReference type="InterPro" id="IPR000048">
    <property type="entry name" value="IQ_motif_EF-hand-BS"/>
</dbReference>
<dbReference type="GeneID" id="109487491"/>
<feature type="compositionally biased region" description="Low complexity" evidence="10">
    <location>
        <begin position="1122"/>
        <end position="1144"/>
    </location>
</feature>
<keyword evidence="3" id="KW-0677">Repeat</keyword>
<dbReference type="PANTHER" id="PTHR23335:SF1">
    <property type="entry name" value="CALMODULIN-BINDING TRANSCRIPTION ACTIVATOR, ISOFORM F"/>
    <property type="match status" value="1"/>
</dbReference>
<dbReference type="InterPro" id="IPR014756">
    <property type="entry name" value="Ig_E-set"/>
</dbReference>
<evidence type="ECO:0000256" key="5">
    <source>
        <dbReference type="ARBA" id="ARBA00023043"/>
    </source>
</evidence>
<evidence type="ECO:0000256" key="1">
    <source>
        <dbReference type="ARBA" id="ARBA00004123"/>
    </source>
</evidence>
<protein>
    <submittedName>
        <fullName evidence="13">Calmodulin-binding transcription activator 2-like</fullName>
    </submittedName>
</protein>
<name>A0A6P5AVC4_BRABE</name>
<evidence type="ECO:0000259" key="11">
    <source>
        <dbReference type="PROSITE" id="PS51437"/>
    </source>
</evidence>
<evidence type="ECO:0000313" key="13">
    <source>
        <dbReference type="RefSeq" id="XP_019647037.1"/>
    </source>
</evidence>
<feature type="compositionally biased region" description="Basic and acidic residues" evidence="10">
    <location>
        <begin position="24"/>
        <end position="46"/>
    </location>
</feature>
<dbReference type="Gene3D" id="2.60.40.10">
    <property type="entry name" value="Immunoglobulins"/>
    <property type="match status" value="1"/>
</dbReference>
<comment type="similarity">
    <text evidence="2">Belongs to the CAMTA family.</text>
</comment>
<dbReference type="InterPro" id="IPR027417">
    <property type="entry name" value="P-loop_NTPase"/>
</dbReference>
<reference evidence="13" key="1">
    <citation type="submission" date="2025-08" db="UniProtKB">
        <authorList>
            <consortium name="RefSeq"/>
        </authorList>
    </citation>
    <scope>IDENTIFICATION</scope>
    <source>
        <tissue evidence="13">Gonad</tissue>
    </source>
</reference>
<dbReference type="RefSeq" id="XP_019647037.1">
    <property type="nucleotide sequence ID" value="XM_019791478.1"/>
</dbReference>
<feature type="region of interest" description="Disordered" evidence="10">
    <location>
        <begin position="922"/>
        <end position="941"/>
    </location>
</feature>
<evidence type="ECO:0000313" key="12">
    <source>
        <dbReference type="Proteomes" id="UP000515135"/>
    </source>
</evidence>
<dbReference type="GO" id="GO:0006357">
    <property type="term" value="P:regulation of transcription by RNA polymerase II"/>
    <property type="evidence" value="ECO:0007669"/>
    <property type="project" value="TreeGrafter"/>
</dbReference>
<feature type="region of interest" description="Disordered" evidence="10">
    <location>
        <begin position="18"/>
        <end position="46"/>
    </location>
</feature>
<dbReference type="FunFam" id="2.60.40.10:FF:000089">
    <property type="entry name" value="calmodulin-binding transcription activator 2 isoform X1"/>
    <property type="match status" value="1"/>
</dbReference>
<dbReference type="Proteomes" id="UP000515135">
    <property type="component" value="Unplaced"/>
</dbReference>
<dbReference type="InterPro" id="IPR005559">
    <property type="entry name" value="CG-1_dom"/>
</dbReference>
<feature type="region of interest" description="Disordered" evidence="10">
    <location>
        <begin position="266"/>
        <end position="296"/>
    </location>
</feature>
<dbReference type="PANTHER" id="PTHR23335">
    <property type="entry name" value="CALMODULIN-BINDING TRANSCRIPTION ACTIVATOR CAMTA"/>
    <property type="match status" value="1"/>
</dbReference>
<dbReference type="Pfam" id="PF00612">
    <property type="entry name" value="IQ"/>
    <property type="match status" value="3"/>
</dbReference>
<keyword evidence="5" id="KW-0040">ANK repeat</keyword>
<comment type="subunit">
    <text evidence="9">May interact with calmodulin.</text>
</comment>
<keyword evidence="4" id="KW-0805">Transcription regulation</keyword>
<keyword evidence="7" id="KW-0804">Transcription</keyword>
<dbReference type="CDD" id="cd23767">
    <property type="entry name" value="IQCD"/>
    <property type="match status" value="3"/>
</dbReference>
<dbReference type="SUPFAM" id="SSF52540">
    <property type="entry name" value="P-loop containing nucleoside triphosphate hydrolases"/>
    <property type="match status" value="1"/>
</dbReference>
<dbReference type="OrthoDB" id="407555at2759"/>
<keyword evidence="8" id="KW-0539">Nucleus</keyword>
<dbReference type="GO" id="GO:0003690">
    <property type="term" value="F:double-stranded DNA binding"/>
    <property type="evidence" value="ECO:0007669"/>
    <property type="project" value="TreeGrafter"/>
</dbReference>
<gene>
    <name evidence="13" type="primary">LOC109487491</name>
</gene>
<dbReference type="Pfam" id="PF01833">
    <property type="entry name" value="TIG"/>
    <property type="match status" value="1"/>
</dbReference>
<dbReference type="CDD" id="cd00603">
    <property type="entry name" value="IPT_PCSR"/>
    <property type="match status" value="1"/>
</dbReference>
<dbReference type="PROSITE" id="PS51437">
    <property type="entry name" value="CG_1"/>
    <property type="match status" value="1"/>
</dbReference>
<dbReference type="GO" id="GO:0003712">
    <property type="term" value="F:transcription coregulator activity"/>
    <property type="evidence" value="ECO:0007669"/>
    <property type="project" value="TreeGrafter"/>
</dbReference>
<evidence type="ECO:0000256" key="4">
    <source>
        <dbReference type="ARBA" id="ARBA00023015"/>
    </source>
</evidence>
<organism evidence="12 13">
    <name type="scientific">Branchiostoma belcheri</name>
    <name type="common">Amphioxus</name>
    <dbReference type="NCBI Taxonomy" id="7741"/>
    <lineage>
        <taxon>Eukaryota</taxon>
        <taxon>Metazoa</taxon>
        <taxon>Chordata</taxon>
        <taxon>Cephalochordata</taxon>
        <taxon>Leptocardii</taxon>
        <taxon>Amphioxiformes</taxon>
        <taxon>Branchiostomatidae</taxon>
        <taxon>Branchiostoma</taxon>
    </lineage>
</organism>
<sequence length="1518" mass="166103">MRQILFAKWGRSLKMAVNSESEGTTEKDDKDGVAPRPSKLPDKLEALPKPSAFPRVRHRWNTNEEIAGFLLCFDIHQQWLSTTPKLRPQSGSMILYNRKKVKYRKDGYSWKKRKDGKTTREDHMKLKVQGVECLYGCYVHSSIVPTFHRRCYWLLQNPDIVLVHYLNVPTTEDSKPSVPPTIPLRIDSQEWTKDELLKQLKPMFAGVKVGSNNDVSETIEAVVEKLLDNKAPKPQPKTVTHACVCAKDGAGTKQKCGHTPHRIISPKVESTRSEMESPAGLSSDATPDLAPPPQPAPAVVSMIGKVPNGLAARNGAVVSLNGLAGPGAGGVHNGMFTSGIAVTGISTSGSIVSANLLCGVPVLPGYTTDDHHHQLPTSVVTPLPTGMVSMVPQSSPHNVAISTADGGSAMVFHPATASQPNSVPMVLNGIASSAQGWPVKVENEVPTPVNSAANSHSPAASMNHARFLSSQGSFDLPPSSMLTIYESNALAGQALVGHALPGQTLAEAAPVSRYSLNLNTIHGEGHAMTAPSTPSRAPHSFTGGGFSRKMALDAKGFVKRSKSLDEQVLQTSNHGGGHAHPNGFALEGAGVVQGGTTDRQLLFAQDMTSAIGGDAAAVGGQQQLNSGSFGEGLNLNHHPYPPPDYKTAVAMNSGARDAIGSPTVVSSGGGEGQLTSPLSETNEFGCRDILLSGSSVIPTGLSHHAANGHLSPPQNLTLNLGTLSSNQALDNLDLNTPTSDVDLSNFDAFDNIMLDTQLSDLLPELENTDSSDRSIDHGSDPPENGTYGRGERPARRNELVCITDFSPEWSYPEGGVKILVTGPWHSSTTAYSCVFDDISVPASLVQSGVLRCYCPAHETGLVTLQVAASGVPISKSVVFEYRTRSVLQSPGTQREWLSLDERQFKISILERLEQLENRLGTRRGVGQQDSSGQGSGQGTQHSLEDRLIAVCSQLMTRTWIKPEAALPTCSARGMTLLHLAAALGYRRLAEKLMVWRSQSSSVVLEVEVDPLNVDHFNCTPLMWACAMGHTDTAYFLCRWNRAALTVPDSLGRLPASVARARGHPRIAEELELTQHQEGQQLPVAFKPPPVHHVSPFSPRSLTLPLGAGLRLSPLTPLDPEHSPSSACSTLSSASPNSTNLSPNNQDATRKSAPQLSQEELQLLLQRSISQINTNVLNSGSNILHSSTNVLNPTANVLNSSTNVLNPGTNLLDPSLVKMETEEAMHTDQPALSESLRARHLRQTQTEAMQYSEDGYEKDLEAGELPPSPQHDSILLLAERIVSALPPRFVDDQEMSDEDYSFLDHTYRDVTTPGSVDSPVDLDSPDDLLEDFAIDPHDPPPTREEWCEFLNASGRVTEELQSLTLTDQEQKKLYRAAAVIQNAFRQYKSRRQRRLREIEAAILIQNYYRRYAMFKKMNRAAILIQSRFRRYYEQKRFRQLYRAAVLIQSYFRSFREHERFRQYRRAAIIIQKRFRGHCQRKRRLQEIMQQYRQSVLWDYRSVFLTAGAELPGWLDYAPY</sequence>
<dbReference type="GO" id="GO:0005634">
    <property type="term" value="C:nucleus"/>
    <property type="evidence" value="ECO:0007669"/>
    <property type="project" value="UniProtKB-SubCell"/>
</dbReference>
<evidence type="ECO:0000256" key="3">
    <source>
        <dbReference type="ARBA" id="ARBA00022737"/>
    </source>
</evidence>
<dbReference type="PROSITE" id="PS50096">
    <property type="entry name" value="IQ"/>
    <property type="match status" value="4"/>
</dbReference>
<dbReference type="Gene3D" id="1.25.40.20">
    <property type="entry name" value="Ankyrin repeat-containing domain"/>
    <property type="match status" value="1"/>
</dbReference>
<dbReference type="InterPro" id="IPR002909">
    <property type="entry name" value="IPT_dom"/>
</dbReference>
<feature type="region of interest" description="Disordered" evidence="10">
    <location>
        <begin position="766"/>
        <end position="792"/>
    </location>
</feature>
<evidence type="ECO:0000256" key="7">
    <source>
        <dbReference type="ARBA" id="ARBA00023163"/>
    </source>
</evidence>
<feature type="compositionally biased region" description="Basic and acidic residues" evidence="10">
    <location>
        <begin position="770"/>
        <end position="780"/>
    </location>
</feature>
<evidence type="ECO:0000256" key="10">
    <source>
        <dbReference type="SAM" id="MobiDB-lite"/>
    </source>
</evidence>
<dbReference type="KEGG" id="bbel:109487491"/>
<accession>A0A6P5AVC4</accession>
<dbReference type="InterPro" id="IPR013783">
    <property type="entry name" value="Ig-like_fold"/>
</dbReference>
<evidence type="ECO:0000256" key="8">
    <source>
        <dbReference type="ARBA" id="ARBA00023242"/>
    </source>
</evidence>
<evidence type="ECO:0000256" key="9">
    <source>
        <dbReference type="ARBA" id="ARBA00029480"/>
    </source>
</evidence>
<dbReference type="SUPFAM" id="SSF48403">
    <property type="entry name" value="Ankyrin repeat"/>
    <property type="match status" value="1"/>
</dbReference>
<dbReference type="Pfam" id="PF03859">
    <property type="entry name" value="CG-1"/>
    <property type="match status" value="1"/>
</dbReference>
<keyword evidence="6" id="KW-0010">Activator</keyword>
<dbReference type="InterPro" id="IPR036770">
    <property type="entry name" value="Ankyrin_rpt-contain_sf"/>
</dbReference>